<evidence type="ECO:0000313" key="2">
    <source>
        <dbReference type="EMBL" id="MBB4265288.1"/>
    </source>
</evidence>
<accession>A0A7W6RC99</accession>
<comment type="caution">
    <text evidence="2">The sequence shown here is derived from an EMBL/GenBank/DDBJ whole genome shotgun (WGS) entry which is preliminary data.</text>
</comment>
<feature type="domain" description="Glycosyltransferase 2-like" evidence="1">
    <location>
        <begin position="9"/>
        <end position="168"/>
    </location>
</feature>
<protein>
    <submittedName>
        <fullName evidence="2">Glycosyltransferase involved in cell wall biosynthesis</fullName>
    </submittedName>
</protein>
<dbReference type="EMBL" id="JACIGK010000005">
    <property type="protein sequence ID" value="MBB4265288.1"/>
    <property type="molecule type" value="Genomic_DNA"/>
</dbReference>
<dbReference type="PANTHER" id="PTHR43685">
    <property type="entry name" value="GLYCOSYLTRANSFERASE"/>
    <property type="match status" value="1"/>
</dbReference>
<dbReference type="InterPro" id="IPR001173">
    <property type="entry name" value="Glyco_trans_2-like"/>
</dbReference>
<dbReference type="CDD" id="cd00761">
    <property type="entry name" value="Glyco_tranf_GTA_type"/>
    <property type="match status" value="1"/>
</dbReference>
<proteinExistence type="predicted"/>
<sequence length="357" mass="39446">MPSAPPTVSVVMPAYNVAAFIDDAIRSVRGQTFEDFELLVIDDGSGDETRSIVQRHLDDPRIRLIEQPNRGLAGARNTGILAARGRYVALLDSDDRWRPSKLAHHVSHLEANPDVGVSFDPAAFIDEHGVPLGLVQTPRLTDITVDHILKRNPVGNGSAAVIRRAALDAIAFRPLEGPGSDRLCFFDESFRQSEDIECWVRMALTTPWRFQGLDRVLTEYRVGDHGLSANIERQFESWRRMRDKMAQLDPDIVRRHGRAAEAYQCRYLARRAVRARDAGTALRLMGRAWRVGPGALLAEPKRTLITQGAALVLWLLPRAVFTGLEAVALKAIGRARARRGQAPAEGSVATVSGETRG</sequence>
<dbReference type="PANTHER" id="PTHR43685:SF11">
    <property type="entry name" value="GLYCOSYLTRANSFERASE TAGX-RELATED"/>
    <property type="match status" value="1"/>
</dbReference>
<evidence type="ECO:0000313" key="3">
    <source>
        <dbReference type="Proteomes" id="UP000554286"/>
    </source>
</evidence>
<reference evidence="2 3" key="1">
    <citation type="submission" date="2020-08" db="EMBL/GenBank/DDBJ databases">
        <title>Genome sequencing of Purple Non-Sulfur Bacteria from various extreme environments.</title>
        <authorList>
            <person name="Mayer M."/>
        </authorList>
    </citation>
    <scope>NUCLEOTIDE SEQUENCE [LARGE SCALE GENOMIC DNA]</scope>
    <source>
        <strain evidence="2 3">JA131</strain>
    </source>
</reference>
<dbReference type="InterPro" id="IPR050834">
    <property type="entry name" value="Glycosyltransf_2"/>
</dbReference>
<dbReference type="Gene3D" id="3.90.550.10">
    <property type="entry name" value="Spore Coat Polysaccharide Biosynthesis Protein SpsA, Chain A"/>
    <property type="match status" value="1"/>
</dbReference>
<organism evidence="2 3">
    <name type="scientific">Roseospira visakhapatnamensis</name>
    <dbReference type="NCBI Taxonomy" id="390880"/>
    <lineage>
        <taxon>Bacteria</taxon>
        <taxon>Pseudomonadati</taxon>
        <taxon>Pseudomonadota</taxon>
        <taxon>Alphaproteobacteria</taxon>
        <taxon>Rhodospirillales</taxon>
        <taxon>Rhodospirillaceae</taxon>
        <taxon>Roseospira</taxon>
    </lineage>
</organism>
<keyword evidence="3" id="KW-1185">Reference proteome</keyword>
<dbReference type="Pfam" id="PF00535">
    <property type="entry name" value="Glycos_transf_2"/>
    <property type="match status" value="1"/>
</dbReference>
<dbReference type="GO" id="GO:0016740">
    <property type="term" value="F:transferase activity"/>
    <property type="evidence" value="ECO:0007669"/>
    <property type="project" value="UniProtKB-KW"/>
</dbReference>
<dbReference type="Proteomes" id="UP000554286">
    <property type="component" value="Unassembled WGS sequence"/>
</dbReference>
<dbReference type="AlphaFoldDB" id="A0A7W6RC99"/>
<gene>
    <name evidence="2" type="ORF">GGD89_000906</name>
</gene>
<dbReference type="RefSeq" id="WP_184042913.1">
    <property type="nucleotide sequence ID" value="NZ_JACIGK010000005.1"/>
</dbReference>
<keyword evidence="2" id="KW-0808">Transferase</keyword>
<name>A0A7W6RC99_9PROT</name>
<dbReference type="InterPro" id="IPR029044">
    <property type="entry name" value="Nucleotide-diphossugar_trans"/>
</dbReference>
<evidence type="ECO:0000259" key="1">
    <source>
        <dbReference type="Pfam" id="PF00535"/>
    </source>
</evidence>
<dbReference type="SUPFAM" id="SSF53448">
    <property type="entry name" value="Nucleotide-diphospho-sugar transferases"/>
    <property type="match status" value="1"/>
</dbReference>